<comment type="caution">
    <text evidence="1">The sequence shown here is derived from an EMBL/GenBank/DDBJ whole genome shotgun (WGS) entry which is preliminary data.</text>
</comment>
<dbReference type="SUPFAM" id="SSF53067">
    <property type="entry name" value="Actin-like ATPase domain"/>
    <property type="match status" value="1"/>
</dbReference>
<protein>
    <submittedName>
        <fullName evidence="1">Uncharacterized protein</fullName>
    </submittedName>
</protein>
<evidence type="ECO:0000313" key="1">
    <source>
        <dbReference type="EMBL" id="KAK8757327.1"/>
    </source>
</evidence>
<sequence length="114" mass="12904">MGRSSQPVFVSECANCSKWFSFFPPDMRPHMLKNVLLTGGNACFPIFGERVYNELRCLCPEIFEVNVTAPDNPITYAWHGGVMAFQDPDVNKIIVTKKQYEENGAAFCLEKFDS</sequence>
<evidence type="ECO:0000313" key="2">
    <source>
        <dbReference type="Proteomes" id="UP001321473"/>
    </source>
</evidence>
<dbReference type="InterPro" id="IPR004000">
    <property type="entry name" value="Actin"/>
</dbReference>
<dbReference type="InterPro" id="IPR043129">
    <property type="entry name" value="ATPase_NBD"/>
</dbReference>
<proteinExistence type="predicted"/>
<accession>A0AAQ4D4D7</accession>
<dbReference type="Proteomes" id="UP001321473">
    <property type="component" value="Unassembled WGS sequence"/>
</dbReference>
<dbReference type="Gene3D" id="3.30.420.40">
    <property type="match status" value="1"/>
</dbReference>
<reference evidence="1 2" key="1">
    <citation type="journal article" date="2023" name="Arcadia Sci">
        <title>De novo assembly of a long-read Amblyomma americanum tick genome.</title>
        <authorList>
            <person name="Chou S."/>
            <person name="Poskanzer K.E."/>
            <person name="Rollins M."/>
            <person name="Thuy-Boun P.S."/>
        </authorList>
    </citation>
    <scope>NUCLEOTIDE SEQUENCE [LARGE SCALE GENOMIC DNA]</scope>
    <source>
        <strain evidence="1">F_SG_1</strain>
        <tissue evidence="1">Salivary glands</tissue>
    </source>
</reference>
<organism evidence="1 2">
    <name type="scientific">Amblyomma americanum</name>
    <name type="common">Lone star tick</name>
    <dbReference type="NCBI Taxonomy" id="6943"/>
    <lineage>
        <taxon>Eukaryota</taxon>
        <taxon>Metazoa</taxon>
        <taxon>Ecdysozoa</taxon>
        <taxon>Arthropoda</taxon>
        <taxon>Chelicerata</taxon>
        <taxon>Arachnida</taxon>
        <taxon>Acari</taxon>
        <taxon>Parasitiformes</taxon>
        <taxon>Ixodida</taxon>
        <taxon>Ixodoidea</taxon>
        <taxon>Ixodidae</taxon>
        <taxon>Amblyomminae</taxon>
        <taxon>Amblyomma</taxon>
    </lineage>
</organism>
<dbReference type="EMBL" id="JARKHS020035333">
    <property type="protein sequence ID" value="KAK8757327.1"/>
    <property type="molecule type" value="Genomic_DNA"/>
</dbReference>
<gene>
    <name evidence="1" type="ORF">V5799_005043</name>
</gene>
<dbReference type="AlphaFoldDB" id="A0AAQ4D4D7"/>
<keyword evidence="2" id="KW-1185">Reference proteome</keyword>
<name>A0AAQ4D4D7_AMBAM</name>
<dbReference type="Pfam" id="PF00022">
    <property type="entry name" value="Actin"/>
    <property type="match status" value="1"/>
</dbReference>